<dbReference type="SUPFAM" id="SSF58104">
    <property type="entry name" value="Methyl-accepting chemotaxis protein (MCP) signaling domain"/>
    <property type="match status" value="1"/>
</dbReference>
<keyword evidence="4" id="KW-0812">Transmembrane</keyword>
<dbReference type="PROSITE" id="PS50111">
    <property type="entry name" value="CHEMOTAXIS_TRANSDUC_2"/>
    <property type="match status" value="1"/>
</dbReference>
<name>A0ABX5LWA5_9GAMM</name>
<organism evidence="6 7">
    <name type="scientific">Pokkaliibacter plantistimulans</name>
    <dbReference type="NCBI Taxonomy" id="1635171"/>
    <lineage>
        <taxon>Bacteria</taxon>
        <taxon>Pseudomonadati</taxon>
        <taxon>Pseudomonadota</taxon>
        <taxon>Gammaproteobacteria</taxon>
        <taxon>Oceanospirillales</taxon>
        <taxon>Balneatrichaceae</taxon>
        <taxon>Pokkaliibacter</taxon>
    </lineage>
</organism>
<protein>
    <recommendedName>
        <fullName evidence="5">Methyl-accepting transducer domain-containing protein</fullName>
    </recommendedName>
</protein>
<comment type="caution">
    <text evidence="6">The sequence shown here is derived from an EMBL/GenBank/DDBJ whole genome shotgun (WGS) entry which is preliminary data.</text>
</comment>
<dbReference type="PANTHER" id="PTHR32089">
    <property type="entry name" value="METHYL-ACCEPTING CHEMOTAXIS PROTEIN MCPB"/>
    <property type="match status" value="1"/>
</dbReference>
<feature type="transmembrane region" description="Helical" evidence="4">
    <location>
        <begin position="25"/>
        <end position="44"/>
    </location>
</feature>
<evidence type="ECO:0000256" key="2">
    <source>
        <dbReference type="ARBA" id="ARBA00023224"/>
    </source>
</evidence>
<sequence>MGLSFVILLLVTGIGLILMRLTEPGLLLIVLAVTLLSAGLCSLWRDLRQLQHWAERMASDAAPRQDGVTPLLPGVLQPLAQPLASAMREMQRRQQEALDRVAEISYSTQELSRAASQLADNTQRQSQATSSSAAAVTQISHSIDDINQRISHTRDASEASRSLTAAGMNALGASRQAVEQVATLARQAAGEVGSLEQQTATVAELSAAIRDIAAQTNLLALNAAIEAARAGEMGRGFAVVADEVRHLAQRSHECANHITSSIDQVQTQMLRVREQMQQVLASGDSCVLSATEAESALLRIREQSDSIADQIHTVVVAFEQQSAATRDISRHIEEVASVSTANSDMAEQTSRITHHIYQLTGANGRQPLSQQ</sequence>
<evidence type="ECO:0000313" key="7">
    <source>
        <dbReference type="Proteomes" id="UP000248090"/>
    </source>
</evidence>
<evidence type="ECO:0000259" key="5">
    <source>
        <dbReference type="PROSITE" id="PS50111"/>
    </source>
</evidence>
<dbReference type="InterPro" id="IPR004089">
    <property type="entry name" value="MCPsignal_dom"/>
</dbReference>
<accession>A0ABX5LWA5</accession>
<keyword evidence="4" id="KW-1133">Transmembrane helix</keyword>
<comment type="subcellular location">
    <subcellularLocation>
        <location evidence="1">Membrane</location>
    </subcellularLocation>
</comment>
<dbReference type="Proteomes" id="UP000248090">
    <property type="component" value="Unassembled WGS sequence"/>
</dbReference>
<dbReference type="Gene3D" id="1.10.287.950">
    <property type="entry name" value="Methyl-accepting chemotaxis protein"/>
    <property type="match status" value="1"/>
</dbReference>
<keyword evidence="4" id="KW-0472">Membrane</keyword>
<dbReference type="PANTHER" id="PTHR32089:SF74">
    <property type="entry name" value="METHYL-ACCEPTING CHEMOTAXIS PROTEIN AER"/>
    <property type="match status" value="1"/>
</dbReference>
<feature type="domain" description="Methyl-accepting transducer" evidence="5">
    <location>
        <begin position="100"/>
        <end position="336"/>
    </location>
</feature>
<evidence type="ECO:0000256" key="4">
    <source>
        <dbReference type="SAM" id="Phobius"/>
    </source>
</evidence>
<dbReference type="SMART" id="SM00283">
    <property type="entry name" value="MA"/>
    <property type="match status" value="1"/>
</dbReference>
<reference evidence="6 7" key="1">
    <citation type="submission" date="2015-03" db="EMBL/GenBank/DDBJ databases">
        <authorList>
            <person name="Krishnan R."/>
            <person name="Midha S."/>
            <person name="Patil P.B."/>
            <person name="Rameshkumar N."/>
        </authorList>
    </citation>
    <scope>NUCLEOTIDE SEQUENCE [LARGE SCALE GENOMIC DNA]</scope>
    <source>
        <strain evidence="6 7">L1E11</strain>
    </source>
</reference>
<evidence type="ECO:0000256" key="3">
    <source>
        <dbReference type="PROSITE-ProRule" id="PRU00284"/>
    </source>
</evidence>
<keyword evidence="7" id="KW-1185">Reference proteome</keyword>
<keyword evidence="2 3" id="KW-0807">Transducer</keyword>
<evidence type="ECO:0000313" key="6">
    <source>
        <dbReference type="EMBL" id="PXF30616.1"/>
    </source>
</evidence>
<dbReference type="RefSeq" id="WP_110187945.1">
    <property type="nucleotide sequence ID" value="NZ_CP177354.1"/>
</dbReference>
<dbReference type="Pfam" id="PF00015">
    <property type="entry name" value="MCPsignal"/>
    <property type="match status" value="1"/>
</dbReference>
<dbReference type="EMBL" id="LAPT01000070">
    <property type="protein sequence ID" value="PXF30616.1"/>
    <property type="molecule type" value="Genomic_DNA"/>
</dbReference>
<evidence type="ECO:0000256" key="1">
    <source>
        <dbReference type="ARBA" id="ARBA00004370"/>
    </source>
</evidence>
<proteinExistence type="predicted"/>
<gene>
    <name evidence="6" type="ORF">WH50_14360</name>
</gene>